<dbReference type="PROSITE" id="PS50011">
    <property type="entry name" value="PROTEIN_KINASE_DOM"/>
    <property type="match status" value="1"/>
</dbReference>
<evidence type="ECO:0000256" key="5">
    <source>
        <dbReference type="ARBA" id="ARBA00022989"/>
    </source>
</evidence>
<gene>
    <name evidence="9" type="ORF">RCOM_0592420</name>
</gene>
<dbReference type="PROSITE" id="PS00108">
    <property type="entry name" value="PROTEIN_KINASE_ST"/>
    <property type="match status" value="1"/>
</dbReference>
<dbReference type="SUPFAM" id="SSF56112">
    <property type="entry name" value="Protein kinase-like (PK-like)"/>
    <property type="match status" value="1"/>
</dbReference>
<reference evidence="10" key="1">
    <citation type="journal article" date="2010" name="Nat. Biotechnol.">
        <title>Draft genome sequence of the oilseed species Ricinus communis.</title>
        <authorList>
            <person name="Chan A.P."/>
            <person name="Crabtree J."/>
            <person name="Zhao Q."/>
            <person name="Lorenzi H."/>
            <person name="Orvis J."/>
            <person name="Puiu D."/>
            <person name="Melake-Berhan A."/>
            <person name="Jones K.M."/>
            <person name="Redman J."/>
            <person name="Chen G."/>
            <person name="Cahoon E.B."/>
            <person name="Gedil M."/>
            <person name="Stanke M."/>
            <person name="Haas B.J."/>
            <person name="Wortman J.R."/>
            <person name="Fraser-Liggett C.M."/>
            <person name="Ravel J."/>
            <person name="Rabinowicz P.D."/>
        </authorList>
    </citation>
    <scope>NUCLEOTIDE SEQUENCE [LARGE SCALE GENOMIC DNA]</scope>
    <source>
        <strain evidence="10">cv. Hale</strain>
    </source>
</reference>
<evidence type="ECO:0000259" key="8">
    <source>
        <dbReference type="PROSITE" id="PS50011"/>
    </source>
</evidence>
<dbReference type="AlphaFoldDB" id="B9SLK5"/>
<name>B9SLK5_RICCO</name>
<feature type="transmembrane region" description="Helical" evidence="7">
    <location>
        <begin position="141"/>
        <end position="165"/>
    </location>
</feature>
<dbReference type="PANTHER" id="PTHR27008">
    <property type="entry name" value="OS04G0122200 PROTEIN"/>
    <property type="match status" value="1"/>
</dbReference>
<dbReference type="GO" id="GO:0004672">
    <property type="term" value="F:protein kinase activity"/>
    <property type="evidence" value="ECO:0007669"/>
    <property type="project" value="InterPro"/>
</dbReference>
<keyword evidence="5 7" id="KW-1133">Transmembrane helix</keyword>
<dbReference type="eggNOG" id="ENOG502QPYS">
    <property type="taxonomic scope" value="Eukaryota"/>
</dbReference>
<feature type="domain" description="Protein kinase" evidence="8">
    <location>
        <begin position="196"/>
        <end position="454"/>
    </location>
</feature>
<dbReference type="SMART" id="SM00220">
    <property type="entry name" value="S_TKc"/>
    <property type="match status" value="1"/>
</dbReference>
<evidence type="ECO:0000256" key="1">
    <source>
        <dbReference type="ARBA" id="ARBA00004370"/>
    </source>
</evidence>
<dbReference type="STRING" id="3988.B9SLK5"/>
<keyword evidence="2" id="KW-0433">Leucine-rich repeat</keyword>
<dbReference type="Gene3D" id="3.80.10.10">
    <property type="entry name" value="Ribonuclease Inhibitor"/>
    <property type="match status" value="2"/>
</dbReference>
<dbReference type="InParanoid" id="B9SLK5"/>
<dbReference type="InterPro" id="IPR032675">
    <property type="entry name" value="LRR_dom_sf"/>
</dbReference>
<dbReference type="GO" id="GO:0016020">
    <property type="term" value="C:membrane"/>
    <property type="evidence" value="ECO:0007669"/>
    <property type="project" value="UniProtKB-SubCell"/>
</dbReference>
<evidence type="ECO:0000313" key="10">
    <source>
        <dbReference type="Proteomes" id="UP000008311"/>
    </source>
</evidence>
<protein>
    <submittedName>
        <fullName evidence="9">Receptor-kinase, putative</fullName>
    </submittedName>
</protein>
<keyword evidence="9" id="KW-0675">Receptor</keyword>
<evidence type="ECO:0000256" key="6">
    <source>
        <dbReference type="ARBA" id="ARBA00023136"/>
    </source>
</evidence>
<dbReference type="InterPro" id="IPR000719">
    <property type="entry name" value="Prot_kinase_dom"/>
</dbReference>
<sequence length="454" mass="50960">MEDNHFSGIIPISFGKLVTLQLLTLHRNDLFGEILESLGNLTRLYALTLSKNNLKGNAIIQYLDLSRNNLSGNIPEKLEQLPFLQYLNLSSNNPEGEVPTRRVFKNASANSLVGNTNLCGGIPELQLSACPIVQKKNRSPVIIILATTISSIVLFMIVLSIMFCIEKKKNSSSMPFTVDGLLRISYQELLQATGGFCSDNLIGQVVLAQCLNEVLISREEKLVFVKVLNLEQHGVVKSFVAECKALKNICHRNLVKFLTYCSSIDFKSNDFKAVVFDFMTNGSLEMWLHPERDGNSQSRNLNLLQRLHIAIDVSSALHYLHNNCETPIIHCDLKPSNILLDNDMTAHVGRKPTDELFTDGLNLHNFVRANLPGRVMQVVDPCLSQHENLGRQQQSIEDNDNYNAQAEIGDNNVNIENLTVEGGISPGNRTVMFIRTARRSDEYERCHKKTKCRH</sequence>
<proteinExistence type="predicted"/>
<dbReference type="PANTHER" id="PTHR27008:SF587">
    <property type="entry name" value="PROTEIN KINASE DOMAIN-CONTAINING PROTEIN"/>
    <property type="match status" value="1"/>
</dbReference>
<dbReference type="SUPFAM" id="SSF52058">
    <property type="entry name" value="L domain-like"/>
    <property type="match status" value="1"/>
</dbReference>
<dbReference type="InterPro" id="IPR008271">
    <property type="entry name" value="Ser/Thr_kinase_AS"/>
</dbReference>
<keyword evidence="3 7" id="KW-0812">Transmembrane</keyword>
<dbReference type="InterPro" id="IPR001611">
    <property type="entry name" value="Leu-rich_rpt"/>
</dbReference>
<dbReference type="Pfam" id="PF00560">
    <property type="entry name" value="LRR_1"/>
    <property type="match status" value="1"/>
</dbReference>
<dbReference type="Gene3D" id="1.10.510.10">
    <property type="entry name" value="Transferase(Phosphotransferase) domain 1"/>
    <property type="match status" value="1"/>
</dbReference>
<evidence type="ECO:0000313" key="9">
    <source>
        <dbReference type="EMBL" id="EEF35505.1"/>
    </source>
</evidence>
<keyword evidence="10" id="KW-1185">Reference proteome</keyword>
<comment type="subcellular location">
    <subcellularLocation>
        <location evidence="1">Membrane</location>
    </subcellularLocation>
</comment>
<accession>B9SLK5</accession>
<dbReference type="InterPro" id="IPR011009">
    <property type="entry name" value="Kinase-like_dom_sf"/>
</dbReference>
<dbReference type="GO" id="GO:0005524">
    <property type="term" value="F:ATP binding"/>
    <property type="evidence" value="ECO:0007669"/>
    <property type="project" value="InterPro"/>
</dbReference>
<organism evidence="9 10">
    <name type="scientific">Ricinus communis</name>
    <name type="common">Castor bean</name>
    <dbReference type="NCBI Taxonomy" id="3988"/>
    <lineage>
        <taxon>Eukaryota</taxon>
        <taxon>Viridiplantae</taxon>
        <taxon>Streptophyta</taxon>
        <taxon>Embryophyta</taxon>
        <taxon>Tracheophyta</taxon>
        <taxon>Spermatophyta</taxon>
        <taxon>Magnoliopsida</taxon>
        <taxon>eudicotyledons</taxon>
        <taxon>Gunneridae</taxon>
        <taxon>Pentapetalae</taxon>
        <taxon>rosids</taxon>
        <taxon>fabids</taxon>
        <taxon>Malpighiales</taxon>
        <taxon>Euphorbiaceae</taxon>
        <taxon>Acalyphoideae</taxon>
        <taxon>Acalypheae</taxon>
        <taxon>Ricinus</taxon>
    </lineage>
</organism>
<dbReference type="InterPro" id="IPR051809">
    <property type="entry name" value="Plant_receptor-like_S/T_kinase"/>
</dbReference>
<evidence type="ECO:0000256" key="2">
    <source>
        <dbReference type="ARBA" id="ARBA00022614"/>
    </source>
</evidence>
<dbReference type="Gene3D" id="3.30.200.20">
    <property type="entry name" value="Phosphorylase Kinase, domain 1"/>
    <property type="match status" value="1"/>
</dbReference>
<dbReference type="EMBL" id="EQ974018">
    <property type="protein sequence ID" value="EEF35505.1"/>
    <property type="molecule type" value="Genomic_DNA"/>
</dbReference>
<keyword evidence="4" id="KW-0677">Repeat</keyword>
<dbReference type="Proteomes" id="UP000008311">
    <property type="component" value="Unassembled WGS sequence"/>
</dbReference>
<keyword evidence="6 7" id="KW-0472">Membrane</keyword>
<dbReference type="InterPro" id="IPR001245">
    <property type="entry name" value="Ser-Thr/Tyr_kinase_cat_dom"/>
</dbReference>
<dbReference type="Pfam" id="PF07714">
    <property type="entry name" value="PK_Tyr_Ser-Thr"/>
    <property type="match status" value="1"/>
</dbReference>
<evidence type="ECO:0000256" key="3">
    <source>
        <dbReference type="ARBA" id="ARBA00022692"/>
    </source>
</evidence>
<evidence type="ECO:0000256" key="4">
    <source>
        <dbReference type="ARBA" id="ARBA00022737"/>
    </source>
</evidence>
<evidence type="ECO:0000256" key="7">
    <source>
        <dbReference type="SAM" id="Phobius"/>
    </source>
</evidence>